<feature type="non-terminal residue" evidence="1">
    <location>
        <position position="370"/>
    </location>
</feature>
<dbReference type="AlphaFoldDB" id="A0A0F8ZZ11"/>
<accession>A0A0F8ZZ11</accession>
<evidence type="ECO:0000313" key="1">
    <source>
        <dbReference type="EMBL" id="KKK65176.1"/>
    </source>
</evidence>
<feature type="non-terminal residue" evidence="1">
    <location>
        <position position="1"/>
    </location>
</feature>
<reference evidence="1" key="1">
    <citation type="journal article" date="2015" name="Nature">
        <title>Complex archaea that bridge the gap between prokaryotes and eukaryotes.</title>
        <authorList>
            <person name="Spang A."/>
            <person name="Saw J.H."/>
            <person name="Jorgensen S.L."/>
            <person name="Zaremba-Niedzwiedzka K."/>
            <person name="Martijn J."/>
            <person name="Lind A.E."/>
            <person name="van Eijk R."/>
            <person name="Schleper C."/>
            <person name="Guy L."/>
            <person name="Ettema T.J."/>
        </authorList>
    </citation>
    <scope>NUCLEOTIDE SEQUENCE</scope>
</reference>
<gene>
    <name evidence="1" type="ORF">LCGC14_2976790</name>
</gene>
<evidence type="ECO:0008006" key="2">
    <source>
        <dbReference type="Google" id="ProtNLM"/>
    </source>
</evidence>
<comment type="caution">
    <text evidence="1">The sequence shown here is derived from an EMBL/GenBank/DDBJ whole genome shotgun (WGS) entry which is preliminary data.</text>
</comment>
<organism evidence="1">
    <name type="scientific">marine sediment metagenome</name>
    <dbReference type="NCBI Taxonomy" id="412755"/>
    <lineage>
        <taxon>unclassified sequences</taxon>
        <taxon>metagenomes</taxon>
        <taxon>ecological metagenomes</taxon>
    </lineage>
</organism>
<sequence>DQGAQPNIFMGELDGGTSYSATPFDISLDTDYYMTIVRDESIGTYGTITMFTYSDADRTTLVNTQAITLHTSKKDYRYIYACQSFNTGTNQSVSAYTENMTIVENWGGDFSIEAPSVTTQAVSAITATTATGNGNVTVLGNPSATQHGHVWATHTNPTTADNKTENGTAPTGAFTSSITGLTTDTLYYVKAYVTNSVGTFYGAVVSFTASAAEPSVTTGLIFFIATTTALGIGGIVNNGGSAETQHGVCWDTSANPTTADSKTEEGEASLAGPFSSLITSLSPNTLYHVRAYATNSSGTAYGADRTFTTLEVGTPIVTTDSVVGSSLAYGTIVDLGGAEVTEHGHCWSTTVDPTTSDSKTTLGAGVVGGF</sequence>
<name>A0A0F8ZZ11_9ZZZZ</name>
<dbReference type="EMBL" id="LAZR01060683">
    <property type="protein sequence ID" value="KKK65176.1"/>
    <property type="molecule type" value="Genomic_DNA"/>
</dbReference>
<proteinExistence type="predicted"/>
<protein>
    <recommendedName>
        <fullName evidence="2">Fibronectin type-III domain-containing protein</fullName>
    </recommendedName>
</protein>